<accession>E6PIC8</accession>
<dbReference type="SUPFAM" id="SSF63882">
    <property type="entry name" value="MoeA N-terminal region -like"/>
    <property type="match status" value="1"/>
</dbReference>
<dbReference type="InterPro" id="IPR038987">
    <property type="entry name" value="MoeA-like"/>
</dbReference>
<dbReference type="NCBIfam" id="TIGR00177">
    <property type="entry name" value="molyb_syn"/>
    <property type="match status" value="1"/>
</dbReference>
<dbReference type="InterPro" id="IPR036688">
    <property type="entry name" value="MoeA_C_domain_IV_sf"/>
</dbReference>
<dbReference type="Pfam" id="PF03453">
    <property type="entry name" value="MoeA_N"/>
    <property type="match status" value="1"/>
</dbReference>
<dbReference type="InterPro" id="IPR001453">
    <property type="entry name" value="MoaB/Mog_dom"/>
</dbReference>
<dbReference type="CDD" id="cd00887">
    <property type="entry name" value="MoeA"/>
    <property type="match status" value="1"/>
</dbReference>
<dbReference type="InterPro" id="IPR008284">
    <property type="entry name" value="MoCF_biosynth_CS"/>
</dbReference>
<dbReference type="InterPro" id="IPR036425">
    <property type="entry name" value="MoaB/Mog-like_dom_sf"/>
</dbReference>
<name>E6PIC8_9ZZZZ</name>
<dbReference type="UniPathway" id="UPA00344"/>
<feature type="domain" description="MoaB/Mog" evidence="3">
    <location>
        <begin position="135"/>
        <end position="274"/>
    </location>
</feature>
<evidence type="ECO:0000256" key="1">
    <source>
        <dbReference type="ARBA" id="ARBA00005046"/>
    </source>
</evidence>
<evidence type="ECO:0000313" key="4">
    <source>
        <dbReference type="EMBL" id="CBH76218.1"/>
    </source>
</evidence>
<dbReference type="AlphaFoldDB" id="E6PIC8"/>
<dbReference type="InterPro" id="IPR005111">
    <property type="entry name" value="MoeA_C_domain_IV"/>
</dbReference>
<dbReference type="Gene3D" id="3.40.980.10">
    <property type="entry name" value="MoaB/Mog-like domain"/>
    <property type="match status" value="1"/>
</dbReference>
<evidence type="ECO:0000259" key="3">
    <source>
        <dbReference type="SMART" id="SM00852"/>
    </source>
</evidence>
<comment type="caution">
    <text evidence="4">The sequence shown here is derived from an EMBL/GenBank/DDBJ whole genome shotgun (WGS) entry which is preliminary data.</text>
</comment>
<dbReference type="EMBL" id="CABL01000019">
    <property type="protein sequence ID" value="CBH76218.1"/>
    <property type="molecule type" value="Genomic_DNA"/>
</dbReference>
<dbReference type="Pfam" id="PF03454">
    <property type="entry name" value="MoeA_C"/>
    <property type="match status" value="1"/>
</dbReference>
<dbReference type="InterPro" id="IPR005110">
    <property type="entry name" value="MoeA_linker/N"/>
</dbReference>
<dbReference type="GO" id="GO:0061599">
    <property type="term" value="F:molybdopterin molybdotransferase activity"/>
    <property type="evidence" value="ECO:0007669"/>
    <property type="project" value="TreeGrafter"/>
</dbReference>
<keyword evidence="2" id="KW-0501">Molybdenum cofactor biosynthesis</keyword>
<dbReference type="PANTHER" id="PTHR10192:SF5">
    <property type="entry name" value="GEPHYRIN"/>
    <property type="match status" value="1"/>
</dbReference>
<comment type="pathway">
    <text evidence="1">Cofactor biosynthesis; molybdopterin biosynthesis.</text>
</comment>
<dbReference type="GO" id="GO:0006777">
    <property type="term" value="P:Mo-molybdopterin cofactor biosynthetic process"/>
    <property type="evidence" value="ECO:0007669"/>
    <property type="project" value="UniProtKB-KW"/>
</dbReference>
<dbReference type="PANTHER" id="PTHR10192">
    <property type="entry name" value="MOLYBDOPTERIN BIOSYNTHESIS PROTEIN"/>
    <property type="match status" value="1"/>
</dbReference>
<evidence type="ECO:0000256" key="2">
    <source>
        <dbReference type="ARBA" id="ARBA00023150"/>
    </source>
</evidence>
<dbReference type="PROSITE" id="PS01079">
    <property type="entry name" value="MOCF_BIOSYNTHESIS_2"/>
    <property type="match status" value="1"/>
</dbReference>
<dbReference type="Gene3D" id="2.170.190.11">
    <property type="entry name" value="Molybdopterin biosynthesis moea protein, domain 3"/>
    <property type="match status" value="1"/>
</dbReference>
<dbReference type="Pfam" id="PF00994">
    <property type="entry name" value="MoCF_biosynth"/>
    <property type="match status" value="1"/>
</dbReference>
<dbReference type="Gene3D" id="2.40.340.10">
    <property type="entry name" value="MoeA, C-terminal, domain IV"/>
    <property type="match status" value="1"/>
</dbReference>
<dbReference type="SUPFAM" id="SSF63867">
    <property type="entry name" value="MoeA C-terminal domain-like"/>
    <property type="match status" value="1"/>
</dbReference>
<dbReference type="GO" id="GO:0005829">
    <property type="term" value="C:cytosol"/>
    <property type="evidence" value="ECO:0007669"/>
    <property type="project" value="TreeGrafter"/>
</dbReference>
<dbReference type="SUPFAM" id="SSF53218">
    <property type="entry name" value="Molybdenum cofactor biosynthesis proteins"/>
    <property type="match status" value="1"/>
</dbReference>
<gene>
    <name evidence="4" type="ORF">CARN1_0698</name>
</gene>
<organism evidence="4">
    <name type="scientific">mine drainage metagenome</name>
    <dbReference type="NCBI Taxonomy" id="410659"/>
    <lineage>
        <taxon>unclassified sequences</taxon>
        <taxon>metagenomes</taxon>
        <taxon>ecological metagenomes</taxon>
    </lineage>
</organism>
<sequence length="364" mass="37446">MRSELAIPPVARSSMDGFALAAASAPGRLRIVGSVEMGRPFSGHVGAGEAVRIPTGGVLPVGCDAVLPIEEAIIRGDELECGAVESGDAATPPGSDLLAGELLMRPGRRIAAPELSLLATLGYARVEVFRRPRVGVLSSGDELVAVDRRPEAWQVRDSNRYAIAGALRAMGAEAVHLPSIGDSPGELLAALRSAVAEFDAVVLSGGSSVGERDETPAAVAALGSPGAIVHGLKVKPGKPTLLGAVSEIPILGLPGNPSSSLLILDAVGGPILARLCGVERSSVPFSARLEAPVRKRLGWTWYLPVALRQGPGGLLAQPLALRSSMTSLAARSDGYLALGEEIETLAVGERVDIYRYAHGGPPTA</sequence>
<proteinExistence type="predicted"/>
<dbReference type="SMART" id="SM00852">
    <property type="entry name" value="MoCF_biosynth"/>
    <property type="match status" value="1"/>
</dbReference>
<dbReference type="InterPro" id="IPR036135">
    <property type="entry name" value="MoeA_linker/N_sf"/>
</dbReference>
<protein>
    <submittedName>
        <fullName evidence="4">Putative Molybdopterin biosynthesis protein MoeA</fullName>
    </submittedName>
</protein>
<dbReference type="Gene3D" id="3.90.105.10">
    <property type="entry name" value="Molybdopterin biosynthesis moea protein, domain 2"/>
    <property type="match status" value="1"/>
</dbReference>
<reference evidence="4" key="1">
    <citation type="submission" date="2009-10" db="EMBL/GenBank/DDBJ databases">
        <title>Diversity of trophic interactions inside an arsenic-rich microbial ecosystem.</title>
        <authorList>
            <person name="Bertin P.N."/>
            <person name="Heinrich-Salmeron A."/>
            <person name="Pelletier E."/>
            <person name="Goulhen-Chollet F."/>
            <person name="Arsene-Ploetze F."/>
            <person name="Gallien S."/>
            <person name="Calteau A."/>
            <person name="Vallenet D."/>
            <person name="Casiot C."/>
            <person name="Chane-Woon-Ming B."/>
            <person name="Giloteaux L."/>
            <person name="Barakat M."/>
            <person name="Bonnefoy V."/>
            <person name="Bruneel O."/>
            <person name="Chandler M."/>
            <person name="Cleiss J."/>
            <person name="Duran R."/>
            <person name="Elbaz-Poulichet F."/>
            <person name="Fonknechten N."/>
            <person name="Lauga B."/>
            <person name="Mornico D."/>
            <person name="Ortet P."/>
            <person name="Schaeffer C."/>
            <person name="Siguier P."/>
            <person name="Alexander Thil Smith A."/>
            <person name="Van Dorsselaer A."/>
            <person name="Weissenbach J."/>
            <person name="Medigue C."/>
            <person name="Le Paslier D."/>
        </authorList>
    </citation>
    <scope>NUCLEOTIDE SEQUENCE</scope>
</reference>